<name>A0A8K0UEA0_9AGAR</name>
<evidence type="ECO:0000313" key="2">
    <source>
        <dbReference type="Proteomes" id="UP000813824"/>
    </source>
</evidence>
<dbReference type="EMBL" id="JAEVFJ010000053">
    <property type="protein sequence ID" value="KAH8080708.1"/>
    <property type="molecule type" value="Genomic_DNA"/>
</dbReference>
<protein>
    <submittedName>
        <fullName evidence="1">Uncharacterized protein</fullName>
    </submittedName>
</protein>
<dbReference type="AlphaFoldDB" id="A0A8K0UEA0"/>
<sequence>MHQFFFSPSAFAFFGTQLRSCHVVQLLVVACSFPSSFTSSVTRLLGRVFTLSFMRHDASMLTVSRLLLLAFSCSFSAQHPASQADFLCSLDLPPLFLCSRTSHLRVFFCVCFSAASLVRLSHTNHPTSFVTYCIFFDPRRFLSTALLLFFGASPHRGLEFFIDTSFPRLLLAACHQ</sequence>
<keyword evidence="2" id="KW-1185">Reference proteome</keyword>
<reference evidence="1" key="1">
    <citation type="journal article" date="2021" name="New Phytol.">
        <title>Evolutionary innovations through gain and loss of genes in the ectomycorrhizal Boletales.</title>
        <authorList>
            <person name="Wu G."/>
            <person name="Miyauchi S."/>
            <person name="Morin E."/>
            <person name="Kuo A."/>
            <person name="Drula E."/>
            <person name="Varga T."/>
            <person name="Kohler A."/>
            <person name="Feng B."/>
            <person name="Cao Y."/>
            <person name="Lipzen A."/>
            <person name="Daum C."/>
            <person name="Hundley H."/>
            <person name="Pangilinan J."/>
            <person name="Johnson J."/>
            <person name="Barry K."/>
            <person name="LaButti K."/>
            <person name="Ng V."/>
            <person name="Ahrendt S."/>
            <person name="Min B."/>
            <person name="Choi I.G."/>
            <person name="Park H."/>
            <person name="Plett J.M."/>
            <person name="Magnuson J."/>
            <person name="Spatafora J.W."/>
            <person name="Nagy L.G."/>
            <person name="Henrissat B."/>
            <person name="Grigoriev I.V."/>
            <person name="Yang Z.L."/>
            <person name="Xu J."/>
            <person name="Martin F.M."/>
        </authorList>
    </citation>
    <scope>NUCLEOTIDE SEQUENCE</scope>
    <source>
        <strain evidence="1">KKN 215</strain>
    </source>
</reference>
<comment type="caution">
    <text evidence="1">The sequence shown here is derived from an EMBL/GenBank/DDBJ whole genome shotgun (WGS) entry which is preliminary data.</text>
</comment>
<evidence type="ECO:0000313" key="1">
    <source>
        <dbReference type="EMBL" id="KAH8080708.1"/>
    </source>
</evidence>
<organism evidence="1 2">
    <name type="scientific">Cristinia sonorae</name>
    <dbReference type="NCBI Taxonomy" id="1940300"/>
    <lineage>
        <taxon>Eukaryota</taxon>
        <taxon>Fungi</taxon>
        <taxon>Dikarya</taxon>
        <taxon>Basidiomycota</taxon>
        <taxon>Agaricomycotina</taxon>
        <taxon>Agaricomycetes</taxon>
        <taxon>Agaricomycetidae</taxon>
        <taxon>Agaricales</taxon>
        <taxon>Pleurotineae</taxon>
        <taxon>Stephanosporaceae</taxon>
        <taxon>Cristinia</taxon>
    </lineage>
</organism>
<gene>
    <name evidence="1" type="ORF">BXZ70DRAFT_637447</name>
</gene>
<proteinExistence type="predicted"/>
<dbReference type="Proteomes" id="UP000813824">
    <property type="component" value="Unassembled WGS sequence"/>
</dbReference>
<accession>A0A8K0UEA0</accession>